<dbReference type="PROSITE" id="PS50110">
    <property type="entry name" value="RESPONSE_REGULATORY"/>
    <property type="match status" value="1"/>
</dbReference>
<dbReference type="Proteomes" id="UP000238937">
    <property type="component" value="Unassembled WGS sequence"/>
</dbReference>
<dbReference type="Pfam" id="PF14332">
    <property type="entry name" value="DUF4388"/>
    <property type="match status" value="1"/>
</dbReference>
<dbReference type="PIRSF" id="PIRSF005897">
    <property type="entry name" value="RR_PatA"/>
    <property type="match status" value="1"/>
</dbReference>
<accession>A0A2T1GIG9</accession>
<dbReference type="InterPro" id="IPR050595">
    <property type="entry name" value="Bact_response_regulator"/>
</dbReference>
<dbReference type="AlphaFoldDB" id="A0A2T1GIG9"/>
<dbReference type="InterPro" id="IPR001789">
    <property type="entry name" value="Sig_transdc_resp-reg_receiver"/>
</dbReference>
<feature type="modified residue" description="4-aspartylphosphate" evidence="2">
    <location>
        <position position="316"/>
    </location>
</feature>
<dbReference type="OrthoDB" id="524459at2"/>
<dbReference type="GO" id="GO:0000160">
    <property type="term" value="P:phosphorelay signal transduction system"/>
    <property type="evidence" value="ECO:0007669"/>
    <property type="project" value="InterPro"/>
</dbReference>
<dbReference type="Gene3D" id="3.40.50.2300">
    <property type="match status" value="1"/>
</dbReference>
<dbReference type="SUPFAM" id="SSF52172">
    <property type="entry name" value="CheY-like"/>
    <property type="match status" value="1"/>
</dbReference>
<reference evidence="4 5" key="1">
    <citation type="submission" date="2018-03" db="EMBL/GenBank/DDBJ databases">
        <title>The ancient ancestry and fast evolution of plastids.</title>
        <authorList>
            <person name="Moore K.R."/>
            <person name="Magnabosco C."/>
            <person name="Momper L."/>
            <person name="Gold D.A."/>
            <person name="Bosak T."/>
            <person name="Fournier G.P."/>
        </authorList>
    </citation>
    <scope>NUCLEOTIDE SEQUENCE [LARGE SCALE GENOMIC DNA]</scope>
    <source>
        <strain evidence="4 5">CCALA 037</strain>
    </source>
</reference>
<evidence type="ECO:0000256" key="1">
    <source>
        <dbReference type="ARBA" id="ARBA00022553"/>
    </source>
</evidence>
<dbReference type="PANTHER" id="PTHR44591:SF23">
    <property type="entry name" value="CHEY SUBFAMILY"/>
    <property type="match status" value="1"/>
</dbReference>
<evidence type="ECO:0000313" key="5">
    <source>
        <dbReference type="Proteomes" id="UP000238937"/>
    </source>
</evidence>
<feature type="domain" description="Response regulatory" evidence="3">
    <location>
        <begin position="267"/>
        <end position="383"/>
    </location>
</feature>
<dbReference type="RefSeq" id="WP_106302513.1">
    <property type="nucleotide sequence ID" value="NZ_PVWO01000071.1"/>
</dbReference>
<organism evidence="4 5">
    <name type="scientific">Chamaesiphon polymorphus CCALA 037</name>
    <dbReference type="NCBI Taxonomy" id="2107692"/>
    <lineage>
        <taxon>Bacteria</taxon>
        <taxon>Bacillati</taxon>
        <taxon>Cyanobacteriota</taxon>
        <taxon>Cyanophyceae</taxon>
        <taxon>Gomontiellales</taxon>
        <taxon>Chamaesiphonaceae</taxon>
        <taxon>Chamaesiphon</taxon>
    </lineage>
</organism>
<dbReference type="Pfam" id="PF00072">
    <property type="entry name" value="Response_reg"/>
    <property type="match status" value="1"/>
</dbReference>
<dbReference type="EMBL" id="PVWO01000071">
    <property type="protein sequence ID" value="PSB57558.1"/>
    <property type="molecule type" value="Genomic_DNA"/>
</dbReference>
<dbReference type="InterPro" id="IPR024186">
    <property type="entry name" value="Sig_transdc_resp-reg_PatA"/>
</dbReference>
<proteinExistence type="predicted"/>
<keyword evidence="5" id="KW-1185">Reference proteome</keyword>
<dbReference type="PANTHER" id="PTHR44591">
    <property type="entry name" value="STRESS RESPONSE REGULATOR PROTEIN 1"/>
    <property type="match status" value="1"/>
</dbReference>
<evidence type="ECO:0000256" key="2">
    <source>
        <dbReference type="PROSITE-ProRule" id="PRU00169"/>
    </source>
</evidence>
<gene>
    <name evidence="4" type="ORF">C7B77_07940</name>
</gene>
<name>A0A2T1GIG9_9CYAN</name>
<evidence type="ECO:0000259" key="3">
    <source>
        <dbReference type="PROSITE" id="PS50110"/>
    </source>
</evidence>
<sequence length="389" mass="43368">MVAEYLTLDRLATQLSEIKHQHFSGHILLKSTLGQEWCLYVYLGRILYATGGSHPIRRWVRNSTLAGVDISAAEDLQVRIDALTNVSALTPSELNSCWEYYLLVNWAKQGRIGRDALIKHIQTTIVEVLFDIVQAEEVSYEQVDRDRLSPQLTLIDLDRALGIAVQQQQQWQQVGLAEILPDRAIKIVAPTDFQRIVSPSAYQALRFVLNGEHSIREIAAKAKKTPVAIGQSFRAHLESGMLSLIDLADFTSPVASGKQRRGSKASSIVCIDDSPFVCDRLEQIFQQEGYQFTSVMDSLKAIPIVVAKKPDLIFLDLVMPNANGYEICSRLRKIGAFQNTPIVILTGNDGVIDRVRAKVVGATDFLTKPVQSELVLEVARKYLSPVLNK</sequence>
<dbReference type="InterPro" id="IPR011006">
    <property type="entry name" value="CheY-like_superfamily"/>
</dbReference>
<dbReference type="SMART" id="SM00448">
    <property type="entry name" value="REC"/>
    <property type="match status" value="1"/>
</dbReference>
<comment type="caution">
    <text evidence="4">The sequence shown here is derived from an EMBL/GenBank/DDBJ whole genome shotgun (WGS) entry which is preliminary data.</text>
</comment>
<dbReference type="InterPro" id="IPR025497">
    <property type="entry name" value="PatA-like_N"/>
</dbReference>
<keyword evidence="1 2" id="KW-0597">Phosphoprotein</keyword>
<evidence type="ECO:0000313" key="4">
    <source>
        <dbReference type="EMBL" id="PSB57558.1"/>
    </source>
</evidence>
<protein>
    <submittedName>
        <fullName evidence="4">Response regulator</fullName>
    </submittedName>
</protein>